<proteinExistence type="predicted"/>
<reference evidence="1" key="2">
    <citation type="journal article" date="2015" name="Data Brief">
        <title>Shoot transcriptome of the giant reed, Arundo donax.</title>
        <authorList>
            <person name="Barrero R.A."/>
            <person name="Guerrero F.D."/>
            <person name="Moolhuijzen P."/>
            <person name="Goolsby J.A."/>
            <person name="Tidwell J."/>
            <person name="Bellgard S.E."/>
            <person name="Bellgard M.I."/>
        </authorList>
    </citation>
    <scope>NUCLEOTIDE SEQUENCE</scope>
    <source>
        <tissue evidence="1">Shoot tissue taken approximately 20 cm above the soil surface</tissue>
    </source>
</reference>
<protein>
    <submittedName>
        <fullName evidence="1">Uncharacterized protein</fullName>
    </submittedName>
</protein>
<sequence>MLRSPNSGGMAPVRLFSAKLRSCKLAMPPNAAGMPPDMRLPSICRRVILVHWPQSSDSRPVSSFPEMSR</sequence>
<organism evidence="1">
    <name type="scientific">Arundo donax</name>
    <name type="common">Giant reed</name>
    <name type="synonym">Donax arundinaceus</name>
    <dbReference type="NCBI Taxonomy" id="35708"/>
    <lineage>
        <taxon>Eukaryota</taxon>
        <taxon>Viridiplantae</taxon>
        <taxon>Streptophyta</taxon>
        <taxon>Embryophyta</taxon>
        <taxon>Tracheophyta</taxon>
        <taxon>Spermatophyta</taxon>
        <taxon>Magnoliopsida</taxon>
        <taxon>Liliopsida</taxon>
        <taxon>Poales</taxon>
        <taxon>Poaceae</taxon>
        <taxon>PACMAD clade</taxon>
        <taxon>Arundinoideae</taxon>
        <taxon>Arundineae</taxon>
        <taxon>Arundo</taxon>
    </lineage>
</organism>
<dbReference type="AlphaFoldDB" id="A0A0A9GVU5"/>
<accession>A0A0A9GVU5</accession>
<name>A0A0A9GVU5_ARUDO</name>
<reference evidence="1" key="1">
    <citation type="submission" date="2014-09" db="EMBL/GenBank/DDBJ databases">
        <authorList>
            <person name="Magalhaes I.L.F."/>
            <person name="Oliveira U."/>
            <person name="Santos F.R."/>
            <person name="Vidigal T.H.D.A."/>
            <person name="Brescovit A.D."/>
            <person name="Santos A.J."/>
        </authorList>
    </citation>
    <scope>NUCLEOTIDE SEQUENCE</scope>
    <source>
        <tissue evidence="1">Shoot tissue taken approximately 20 cm above the soil surface</tissue>
    </source>
</reference>
<dbReference type="EMBL" id="GBRH01173163">
    <property type="protein sequence ID" value="JAE24733.1"/>
    <property type="molecule type" value="Transcribed_RNA"/>
</dbReference>
<evidence type="ECO:0000313" key="1">
    <source>
        <dbReference type="EMBL" id="JAE24733.1"/>
    </source>
</evidence>